<feature type="domain" description="FlgD/Vpr Ig-like" evidence="6">
    <location>
        <begin position="110"/>
        <end position="178"/>
    </location>
</feature>
<evidence type="ECO:0000259" key="7">
    <source>
        <dbReference type="Pfam" id="PF13861"/>
    </source>
</evidence>
<dbReference type="Gene3D" id="2.30.30.910">
    <property type="match status" value="1"/>
</dbReference>
<dbReference type="InterPro" id="IPR025965">
    <property type="entry name" value="FlgD/Vpr_Ig-like"/>
</dbReference>
<dbReference type="Gene3D" id="2.60.40.4070">
    <property type="match status" value="1"/>
</dbReference>
<comment type="similarity">
    <text evidence="1 5">Belongs to the FlgD family.</text>
</comment>
<dbReference type="AlphaFoldDB" id="A0A545U5Y1"/>
<accession>A0A545U5Y1</accession>
<keyword evidence="8" id="KW-0282">Flagellum</keyword>
<organism evidence="8 9">
    <name type="scientific">Aliikangiella coralliicola</name>
    <dbReference type="NCBI Taxonomy" id="2592383"/>
    <lineage>
        <taxon>Bacteria</taxon>
        <taxon>Pseudomonadati</taxon>
        <taxon>Pseudomonadota</taxon>
        <taxon>Gammaproteobacteria</taxon>
        <taxon>Oceanospirillales</taxon>
        <taxon>Pleioneaceae</taxon>
        <taxon>Aliikangiella</taxon>
    </lineage>
</organism>
<evidence type="ECO:0000313" key="8">
    <source>
        <dbReference type="EMBL" id="TQV84871.1"/>
    </source>
</evidence>
<dbReference type="RefSeq" id="WP_142933369.1">
    <property type="nucleotide sequence ID" value="NZ_ML660169.1"/>
</dbReference>
<evidence type="ECO:0000259" key="6">
    <source>
        <dbReference type="Pfam" id="PF13860"/>
    </source>
</evidence>
<keyword evidence="9" id="KW-1185">Reference proteome</keyword>
<keyword evidence="8" id="KW-0966">Cell projection</keyword>
<dbReference type="Pfam" id="PF13860">
    <property type="entry name" value="FlgD_ig"/>
    <property type="match status" value="1"/>
</dbReference>
<reference evidence="8 9" key="1">
    <citation type="submission" date="2019-07" db="EMBL/GenBank/DDBJ databases">
        <title>Draft genome for Aliikangiella sp. M105.</title>
        <authorList>
            <person name="Wang G."/>
        </authorList>
    </citation>
    <scope>NUCLEOTIDE SEQUENCE [LARGE SCALE GENOMIC DNA]</scope>
    <source>
        <strain evidence="8 9">M105</strain>
    </source>
</reference>
<dbReference type="Pfam" id="PF03963">
    <property type="entry name" value="FlgD"/>
    <property type="match status" value="1"/>
</dbReference>
<proteinExistence type="inferred from homology"/>
<keyword evidence="8" id="KW-0969">Cilium</keyword>
<dbReference type="GO" id="GO:0044781">
    <property type="term" value="P:bacterial-type flagellum organization"/>
    <property type="evidence" value="ECO:0007669"/>
    <property type="project" value="UniProtKB-UniRule"/>
</dbReference>
<evidence type="ECO:0000256" key="4">
    <source>
        <dbReference type="ARBA" id="ARBA00024746"/>
    </source>
</evidence>
<evidence type="ECO:0000313" key="9">
    <source>
        <dbReference type="Proteomes" id="UP000315439"/>
    </source>
</evidence>
<evidence type="ECO:0000256" key="2">
    <source>
        <dbReference type="ARBA" id="ARBA00016013"/>
    </source>
</evidence>
<name>A0A545U5Y1_9GAMM</name>
<dbReference type="InterPro" id="IPR005648">
    <property type="entry name" value="FlgD"/>
</dbReference>
<comment type="function">
    <text evidence="4 5">Required for flagellar hook formation. May act as a scaffolding protein.</text>
</comment>
<dbReference type="InterPro" id="IPR025963">
    <property type="entry name" value="FLgD_Tudor"/>
</dbReference>
<evidence type="ECO:0000256" key="5">
    <source>
        <dbReference type="RuleBase" id="RU362076"/>
    </source>
</evidence>
<dbReference type="OrthoDB" id="9785233at2"/>
<dbReference type="EMBL" id="VIKS01000013">
    <property type="protein sequence ID" value="TQV84871.1"/>
    <property type="molecule type" value="Genomic_DNA"/>
</dbReference>
<dbReference type="Proteomes" id="UP000315439">
    <property type="component" value="Unassembled WGS sequence"/>
</dbReference>
<evidence type="ECO:0000256" key="3">
    <source>
        <dbReference type="ARBA" id="ARBA00022795"/>
    </source>
</evidence>
<gene>
    <name evidence="8" type="ORF">FLL46_20955</name>
</gene>
<sequence>MTTGINSTDYSELGLNTHQAATREVKKELGQADFLALLTTQLAYQDPTAPVDNKEFISQMSQFASVDSLQTLVNQFGELSNSLTSNQALQASSLVGRSVLIPGSDAYLMEGAAIGGQLNLEASTTNIRVEVKDEAGQVVFSSDFGSHEAGDVDFVWDGLDSNGERLPPGLYSIAAYGQVGGSTEQLATSVVARVESVNLGGSEGGVLLNLTGLGQIEFSDVKEIG</sequence>
<keyword evidence="3 5" id="KW-1005">Bacterial flagellum biogenesis</keyword>
<evidence type="ECO:0000256" key="1">
    <source>
        <dbReference type="ARBA" id="ARBA00010577"/>
    </source>
</evidence>
<comment type="caution">
    <text evidence="8">The sequence shown here is derived from an EMBL/GenBank/DDBJ whole genome shotgun (WGS) entry which is preliminary data.</text>
</comment>
<dbReference type="Pfam" id="PF13861">
    <property type="entry name" value="FLgD_tudor"/>
    <property type="match status" value="1"/>
</dbReference>
<protein>
    <recommendedName>
        <fullName evidence="2 5">Basal-body rod modification protein FlgD</fullName>
    </recommendedName>
</protein>
<feature type="domain" description="FlgD Tudor-like" evidence="7">
    <location>
        <begin position="86"/>
        <end position="222"/>
    </location>
</feature>